<sequence>MDFAVVKFTAENDAPGIVCTKWIDYQRSITLFPNVKYGCNIMVRKMVNPKKVWVECPIQILGEYERYDSAQYRLEKAEVTSNLDSDSDFVETEIQTLQEKPSRKRKPKQIILPGEAEISSDEADREAISSIEIDYPIPPSKRIMRTKNNSEANYENQRTNPNSNKEFSPMAFGRSVKGRSIRENNNDSFLQKRAVSRSSSSQYFTSNESHNIEQLRLNQKIMWEAIQNFSNFVESISNTMKTIDSKLDKVLSNQNGQESHGEANLLKCKDDAFAVLMSLPASDTVSFELLEKKLNEVSFRSLLSKHVFHCDGTDIGTFASNLLRKLMTDELANEYSLSGKASAANLCKPRFDKTCTYKFVFDRCVKKVNSIQEKEIRKVVSDWLSQAKHRKYKRNNGHLESWSNQ</sequence>
<feature type="compositionally biased region" description="Polar residues" evidence="1">
    <location>
        <begin position="146"/>
        <end position="166"/>
    </location>
</feature>
<keyword evidence="3" id="KW-1185">Reference proteome</keyword>
<feature type="region of interest" description="Disordered" evidence="1">
    <location>
        <begin position="94"/>
        <end position="124"/>
    </location>
</feature>
<proteinExistence type="predicted"/>
<protein>
    <recommendedName>
        <fullName evidence="4">DUF4806 domain-containing protein</fullName>
    </recommendedName>
</protein>
<accession>A0AAN7PC53</accession>
<comment type="caution">
    <text evidence="2">The sequence shown here is derived from an EMBL/GenBank/DDBJ whole genome shotgun (WGS) entry which is preliminary data.</text>
</comment>
<name>A0AAN7PC53_9COLE</name>
<evidence type="ECO:0008006" key="4">
    <source>
        <dbReference type="Google" id="ProtNLM"/>
    </source>
</evidence>
<evidence type="ECO:0000313" key="2">
    <source>
        <dbReference type="EMBL" id="KAK4882312.1"/>
    </source>
</evidence>
<evidence type="ECO:0000256" key="1">
    <source>
        <dbReference type="SAM" id="MobiDB-lite"/>
    </source>
</evidence>
<evidence type="ECO:0000313" key="3">
    <source>
        <dbReference type="Proteomes" id="UP001353858"/>
    </source>
</evidence>
<dbReference type="AlphaFoldDB" id="A0AAN7PC53"/>
<reference evidence="3" key="1">
    <citation type="submission" date="2023-01" db="EMBL/GenBank/DDBJ databases">
        <title>Key to firefly adult light organ development and bioluminescence: homeobox transcription factors regulate luciferase expression and transportation to peroxisome.</title>
        <authorList>
            <person name="Fu X."/>
        </authorList>
    </citation>
    <scope>NUCLEOTIDE SEQUENCE [LARGE SCALE GENOMIC DNA]</scope>
</reference>
<organism evidence="2 3">
    <name type="scientific">Aquatica leii</name>
    <dbReference type="NCBI Taxonomy" id="1421715"/>
    <lineage>
        <taxon>Eukaryota</taxon>
        <taxon>Metazoa</taxon>
        <taxon>Ecdysozoa</taxon>
        <taxon>Arthropoda</taxon>
        <taxon>Hexapoda</taxon>
        <taxon>Insecta</taxon>
        <taxon>Pterygota</taxon>
        <taxon>Neoptera</taxon>
        <taxon>Endopterygota</taxon>
        <taxon>Coleoptera</taxon>
        <taxon>Polyphaga</taxon>
        <taxon>Elateriformia</taxon>
        <taxon>Elateroidea</taxon>
        <taxon>Lampyridae</taxon>
        <taxon>Luciolinae</taxon>
        <taxon>Aquatica</taxon>
    </lineage>
</organism>
<dbReference type="Proteomes" id="UP001353858">
    <property type="component" value="Unassembled WGS sequence"/>
</dbReference>
<feature type="region of interest" description="Disordered" evidence="1">
    <location>
        <begin position="139"/>
        <end position="170"/>
    </location>
</feature>
<dbReference type="EMBL" id="JARPUR010000002">
    <property type="protein sequence ID" value="KAK4882312.1"/>
    <property type="molecule type" value="Genomic_DNA"/>
</dbReference>
<gene>
    <name evidence="2" type="ORF">RN001_005631</name>
</gene>